<gene>
    <name evidence="2" type="ORF">PCASD_22528</name>
</gene>
<dbReference type="PANTHER" id="PTHR31569">
    <property type="entry name" value="SWIM-TYPE DOMAIN-CONTAINING PROTEIN"/>
    <property type="match status" value="1"/>
</dbReference>
<evidence type="ECO:0000313" key="2">
    <source>
        <dbReference type="EMBL" id="PLW11742.1"/>
    </source>
</evidence>
<dbReference type="Pfam" id="PF10551">
    <property type="entry name" value="MULE"/>
    <property type="match status" value="1"/>
</dbReference>
<sequence length="404" mass="45314">MKKLGDTGLKPAAILEALRKTNPDETILATISTIYSARKKAQQEMLQGISPIMHLNQSLTKSDFTTTTKVNDNGKLQGLFFCHSRSVELLSSYHYILLLDCTYKTNKYKMPLLHIAGVTGADKTFSVAFCFIAEETQSFYEWALESLLTIFNSNQIPLPQVILTDREQALINSLPSFAPDSYHMLCTWHIQKNLVTNGAKTIKNKQEEAQMLQHWSNLIQMTDQSEFCASFGKFALKYGPSLQEYMTSNWLPVVEKYANAWTKNVPHFGHRTTSCIESSHAFIKSHLLGPQHSFSAVINIISNALEAQCHEISALYHQQKITSLRNIGKIFHNCHGRITHYTLRKAQNNLLLIGSVDTNSTCNGSYIQRMGAFGSHWSNKHDSLCFLGVAGESLGQLAPEMICG</sequence>
<feature type="domain" description="MULE transposase" evidence="1">
    <location>
        <begin position="97"/>
        <end position="193"/>
    </location>
</feature>
<evidence type="ECO:0000259" key="1">
    <source>
        <dbReference type="Pfam" id="PF10551"/>
    </source>
</evidence>
<protein>
    <recommendedName>
        <fullName evidence="1">MULE transposase domain-containing protein</fullName>
    </recommendedName>
</protein>
<dbReference type="Proteomes" id="UP000235392">
    <property type="component" value="Unassembled WGS sequence"/>
</dbReference>
<dbReference type="InterPro" id="IPR018289">
    <property type="entry name" value="MULE_transposase_dom"/>
</dbReference>
<accession>A0A2N5SES8</accession>
<organism evidence="2 3">
    <name type="scientific">Puccinia coronata f. sp. avenae</name>
    <dbReference type="NCBI Taxonomy" id="200324"/>
    <lineage>
        <taxon>Eukaryota</taxon>
        <taxon>Fungi</taxon>
        <taxon>Dikarya</taxon>
        <taxon>Basidiomycota</taxon>
        <taxon>Pucciniomycotina</taxon>
        <taxon>Pucciniomycetes</taxon>
        <taxon>Pucciniales</taxon>
        <taxon>Pucciniaceae</taxon>
        <taxon>Puccinia</taxon>
    </lineage>
</organism>
<name>A0A2N5SES8_9BASI</name>
<evidence type="ECO:0000313" key="3">
    <source>
        <dbReference type="Proteomes" id="UP000235392"/>
    </source>
</evidence>
<dbReference type="PANTHER" id="PTHR31569:SF4">
    <property type="entry name" value="SWIM-TYPE DOMAIN-CONTAINING PROTEIN"/>
    <property type="match status" value="1"/>
</dbReference>
<reference evidence="2 3" key="1">
    <citation type="submission" date="2017-11" db="EMBL/GenBank/DDBJ databases">
        <title>De novo assembly and phasing of dikaryotic genomes from two isolates of Puccinia coronata f. sp. avenae, the causal agent of oat crown rust.</title>
        <authorList>
            <person name="Miller M.E."/>
            <person name="Zhang Y."/>
            <person name="Omidvar V."/>
            <person name="Sperschneider J."/>
            <person name="Schwessinger B."/>
            <person name="Raley C."/>
            <person name="Palmer J.M."/>
            <person name="Garnica D."/>
            <person name="Upadhyaya N."/>
            <person name="Rathjen J."/>
            <person name="Taylor J.M."/>
            <person name="Park R.F."/>
            <person name="Dodds P.N."/>
            <person name="Hirsch C.D."/>
            <person name="Kianian S.F."/>
            <person name="Figueroa M."/>
        </authorList>
    </citation>
    <scope>NUCLEOTIDE SEQUENCE [LARGE SCALE GENOMIC DNA]</scope>
    <source>
        <strain evidence="2">12SD80</strain>
    </source>
</reference>
<dbReference type="AlphaFoldDB" id="A0A2N5SES8"/>
<comment type="caution">
    <text evidence="2">The sequence shown here is derived from an EMBL/GenBank/DDBJ whole genome shotgun (WGS) entry which is preliminary data.</text>
</comment>
<dbReference type="InterPro" id="IPR052579">
    <property type="entry name" value="Zinc_finger_SWIM"/>
</dbReference>
<dbReference type="EMBL" id="PGCI01000911">
    <property type="protein sequence ID" value="PLW11742.1"/>
    <property type="molecule type" value="Genomic_DNA"/>
</dbReference>
<proteinExistence type="predicted"/>